<protein>
    <submittedName>
        <fullName evidence="1">Uncharacterized protein</fullName>
    </submittedName>
</protein>
<accession>A0A3P7MAI1</accession>
<sequence length="188" mass="21316">MESTAIKLLTSDARISPESLAEFSSDLNLLMCLDAPPTYGSPVLPSLPQTDQFRQFAYCQLQFASFLSNLSVLPESVPLLSQDAVYQDQSELRKGDFQQRSKFHPERVRRWLKLWSMSQDIRLQLLVVKLQSNLGVHVSRQNKKVTEVPSSEKPEFYLPETCNPSLPSVGTDEPAIFGPDIFKLDLRE</sequence>
<dbReference type="Proteomes" id="UP000281553">
    <property type="component" value="Unassembled WGS sequence"/>
</dbReference>
<dbReference type="OrthoDB" id="5086500at2759"/>
<dbReference type="AlphaFoldDB" id="A0A3P7MAI1"/>
<dbReference type="EMBL" id="UYRU01073244">
    <property type="protein sequence ID" value="VDN23190.1"/>
    <property type="molecule type" value="Genomic_DNA"/>
</dbReference>
<name>A0A3P7MAI1_DIBLA</name>
<gene>
    <name evidence="1" type="ORF">DILT_LOCUS14209</name>
</gene>
<proteinExistence type="predicted"/>
<reference evidence="1 2" key="1">
    <citation type="submission" date="2018-11" db="EMBL/GenBank/DDBJ databases">
        <authorList>
            <consortium name="Pathogen Informatics"/>
        </authorList>
    </citation>
    <scope>NUCLEOTIDE SEQUENCE [LARGE SCALE GENOMIC DNA]</scope>
</reference>
<evidence type="ECO:0000313" key="1">
    <source>
        <dbReference type="EMBL" id="VDN23190.1"/>
    </source>
</evidence>
<keyword evidence="2" id="KW-1185">Reference proteome</keyword>
<organism evidence="1 2">
    <name type="scientific">Dibothriocephalus latus</name>
    <name type="common">Fish tapeworm</name>
    <name type="synonym">Diphyllobothrium latum</name>
    <dbReference type="NCBI Taxonomy" id="60516"/>
    <lineage>
        <taxon>Eukaryota</taxon>
        <taxon>Metazoa</taxon>
        <taxon>Spiralia</taxon>
        <taxon>Lophotrochozoa</taxon>
        <taxon>Platyhelminthes</taxon>
        <taxon>Cestoda</taxon>
        <taxon>Eucestoda</taxon>
        <taxon>Diphyllobothriidea</taxon>
        <taxon>Diphyllobothriidae</taxon>
        <taxon>Dibothriocephalus</taxon>
    </lineage>
</organism>
<evidence type="ECO:0000313" key="2">
    <source>
        <dbReference type="Proteomes" id="UP000281553"/>
    </source>
</evidence>